<dbReference type="InterPro" id="IPR050194">
    <property type="entry name" value="Glycosyltransferase_grp1"/>
</dbReference>
<name>A0A7C0WSR4_9BACT</name>
<dbReference type="InterPro" id="IPR028098">
    <property type="entry name" value="Glyco_trans_4-like_N"/>
</dbReference>
<accession>A0A7C0WSR4</accession>
<proteinExistence type="predicted"/>
<dbReference type="GO" id="GO:0016757">
    <property type="term" value="F:glycosyltransferase activity"/>
    <property type="evidence" value="ECO:0007669"/>
    <property type="project" value="InterPro"/>
</dbReference>
<feature type="domain" description="Glycosyl transferase family 1" evidence="1">
    <location>
        <begin position="186"/>
        <end position="340"/>
    </location>
</feature>
<evidence type="ECO:0000259" key="2">
    <source>
        <dbReference type="Pfam" id="PF13439"/>
    </source>
</evidence>
<comment type="caution">
    <text evidence="3">The sequence shown here is derived from an EMBL/GenBank/DDBJ whole genome shotgun (WGS) entry which is preliminary data.</text>
</comment>
<dbReference type="EMBL" id="DQZW01000289">
    <property type="protein sequence ID" value="HDL90469.1"/>
    <property type="molecule type" value="Genomic_DNA"/>
</dbReference>
<evidence type="ECO:0000259" key="1">
    <source>
        <dbReference type="Pfam" id="PF00534"/>
    </source>
</evidence>
<dbReference type="AlphaFoldDB" id="A0A7C0WSR4"/>
<dbReference type="PANTHER" id="PTHR45947:SF3">
    <property type="entry name" value="SULFOQUINOVOSYL TRANSFERASE SQD2"/>
    <property type="match status" value="1"/>
</dbReference>
<gene>
    <name evidence="3" type="ORF">ENG14_06155</name>
</gene>
<dbReference type="PANTHER" id="PTHR45947">
    <property type="entry name" value="SULFOQUINOVOSYL TRANSFERASE SQD2"/>
    <property type="match status" value="1"/>
</dbReference>
<organism evidence="3">
    <name type="scientific">Thermodesulforhabdus norvegica</name>
    <dbReference type="NCBI Taxonomy" id="39841"/>
    <lineage>
        <taxon>Bacteria</taxon>
        <taxon>Pseudomonadati</taxon>
        <taxon>Thermodesulfobacteriota</taxon>
        <taxon>Syntrophobacteria</taxon>
        <taxon>Syntrophobacterales</taxon>
        <taxon>Thermodesulforhabdaceae</taxon>
        <taxon>Thermodesulforhabdus</taxon>
    </lineage>
</organism>
<dbReference type="Proteomes" id="UP000886355">
    <property type="component" value="Unassembled WGS sequence"/>
</dbReference>
<dbReference type="Gene3D" id="3.40.50.2000">
    <property type="entry name" value="Glycogen Phosphorylase B"/>
    <property type="match status" value="2"/>
</dbReference>
<dbReference type="CDD" id="cd03801">
    <property type="entry name" value="GT4_PimA-like"/>
    <property type="match status" value="1"/>
</dbReference>
<protein>
    <submittedName>
        <fullName evidence="3">Glycosyltransferase</fullName>
    </submittedName>
</protein>
<dbReference type="Pfam" id="PF00534">
    <property type="entry name" value="Glycos_transf_1"/>
    <property type="match status" value="1"/>
</dbReference>
<evidence type="ECO:0000313" key="3">
    <source>
        <dbReference type="EMBL" id="HDL90469.1"/>
    </source>
</evidence>
<reference evidence="3" key="1">
    <citation type="journal article" date="2020" name="mSystems">
        <title>Genome- and Community-Level Interaction Insights into Carbon Utilization and Element Cycling Functions of Hydrothermarchaeota in Hydrothermal Sediment.</title>
        <authorList>
            <person name="Zhou Z."/>
            <person name="Liu Y."/>
            <person name="Xu W."/>
            <person name="Pan J."/>
            <person name="Luo Z.H."/>
            <person name="Li M."/>
        </authorList>
    </citation>
    <scope>NUCLEOTIDE SEQUENCE [LARGE SCALE GENOMIC DNA]</scope>
    <source>
        <strain evidence="3">HyVt-19</strain>
    </source>
</reference>
<dbReference type="InterPro" id="IPR001296">
    <property type="entry name" value="Glyco_trans_1"/>
</dbReference>
<sequence>MRVMVLGLRGFPGIQGGVETHAEHLYPLLVKMGCEVDVIVRSPYVPKGSTRIWNGVRFRRIWAPQIKGIETLVHSFLSVFYAGFKRPDVLHIHAVGPALVTPLGRAFGLRVVVTHHGADYDREKWNFLGNWILRIGESLGMHFANCSIVISKVIKEMVRRKYGCKAVLIPNGVSIPKLPDTKFALKKFGLKSKRYVLQVSRLVPEKRQTDLIQAFAQAELPGWKLVLVGSTEYPDDYVKALLSLAEKTPNVILTGFQTGLTLQELYAHAGIFVLPSSHEGLPIVLLEALSYGLRVIASDIPANLEVGLPGKQYFPLGDIKALSEMLREVVRNTLDEQDCERRRIWVKERYDWERIAEQTLAVYTEIAKGISKRCE</sequence>
<dbReference type="Pfam" id="PF13439">
    <property type="entry name" value="Glyco_transf_4"/>
    <property type="match status" value="1"/>
</dbReference>
<feature type="domain" description="Glycosyltransferase subfamily 4-like N-terminal" evidence="2">
    <location>
        <begin position="16"/>
        <end position="174"/>
    </location>
</feature>
<dbReference type="SUPFAM" id="SSF53756">
    <property type="entry name" value="UDP-Glycosyltransferase/glycogen phosphorylase"/>
    <property type="match status" value="1"/>
</dbReference>